<accession>A0ABT9PAB2</accession>
<evidence type="ECO:0000256" key="1">
    <source>
        <dbReference type="ARBA" id="ARBA00023002"/>
    </source>
</evidence>
<keyword evidence="5" id="KW-1185">Reference proteome</keyword>
<feature type="domain" description="Acyl-CoA dehydrogenase/oxidase N-terminal" evidence="2">
    <location>
        <begin position="13"/>
        <end position="78"/>
    </location>
</feature>
<dbReference type="InterPro" id="IPR046373">
    <property type="entry name" value="Acyl-CoA_Oxase/DH_mid-dom_sf"/>
</dbReference>
<gene>
    <name evidence="4" type="ORF">J2S57_005376</name>
</gene>
<sequence>MTLLDRVQKLTPQIRATADRVEADGEIPAPVIESLAEAGVFRLAVPGGTPSSAGEMVAVLEEIGRADASTGWCAMIGAITGTALTYLPPETAASLLSDPNLVMAGVGSPRGEARAVEGGYRVTGRWSLASGCLHATWIVGGAHTAEGFRCFLMRAGEVTIHRTWDALGLRGTGSHDFSASDVFVPTERVFDPTGPARGSGTLSRYGRSALGFGVAAVMLGVARAAIEDFGGSDQARGLHGSGRAFLLEAFANGSEADQELAVVTAAGHATRATDLVYAANGTAAAMMSSPLQRYFRDVHTAAQHGMVRGGS</sequence>
<dbReference type="InterPro" id="IPR013786">
    <property type="entry name" value="AcylCoA_DH/ox_N"/>
</dbReference>
<dbReference type="InterPro" id="IPR037069">
    <property type="entry name" value="AcylCoA_DH/ox_N_sf"/>
</dbReference>
<evidence type="ECO:0000259" key="3">
    <source>
        <dbReference type="Pfam" id="PF08028"/>
    </source>
</evidence>
<organism evidence="4 5">
    <name type="scientific">Kineosporia succinea</name>
    <dbReference type="NCBI Taxonomy" id="84632"/>
    <lineage>
        <taxon>Bacteria</taxon>
        <taxon>Bacillati</taxon>
        <taxon>Actinomycetota</taxon>
        <taxon>Actinomycetes</taxon>
        <taxon>Kineosporiales</taxon>
        <taxon>Kineosporiaceae</taxon>
        <taxon>Kineosporia</taxon>
    </lineage>
</organism>
<feature type="domain" description="Acyl-CoA dehydrogenase C-terminal" evidence="3">
    <location>
        <begin position="256"/>
        <end position="307"/>
    </location>
</feature>
<reference evidence="4 5" key="1">
    <citation type="submission" date="2023-07" db="EMBL/GenBank/DDBJ databases">
        <title>Sequencing the genomes of 1000 actinobacteria strains.</title>
        <authorList>
            <person name="Klenk H.-P."/>
        </authorList>
    </citation>
    <scope>NUCLEOTIDE SEQUENCE [LARGE SCALE GENOMIC DNA]</scope>
    <source>
        <strain evidence="4 5">DSM 44388</strain>
    </source>
</reference>
<dbReference type="SUPFAM" id="SSF56645">
    <property type="entry name" value="Acyl-CoA dehydrogenase NM domain-like"/>
    <property type="match status" value="1"/>
</dbReference>
<dbReference type="Gene3D" id="1.20.140.10">
    <property type="entry name" value="Butyryl-CoA Dehydrogenase, subunit A, domain 3"/>
    <property type="match status" value="1"/>
</dbReference>
<comment type="caution">
    <text evidence="4">The sequence shown here is derived from an EMBL/GenBank/DDBJ whole genome shotgun (WGS) entry which is preliminary data.</text>
</comment>
<dbReference type="EMBL" id="JAUSQZ010000001">
    <property type="protein sequence ID" value="MDP9829627.1"/>
    <property type="molecule type" value="Genomic_DNA"/>
</dbReference>
<dbReference type="InterPro" id="IPR013107">
    <property type="entry name" value="Acyl-CoA_DH_C"/>
</dbReference>
<evidence type="ECO:0000313" key="4">
    <source>
        <dbReference type="EMBL" id="MDP9829627.1"/>
    </source>
</evidence>
<dbReference type="PANTHER" id="PTHR43884">
    <property type="entry name" value="ACYL-COA DEHYDROGENASE"/>
    <property type="match status" value="1"/>
</dbReference>
<dbReference type="Pfam" id="PF08028">
    <property type="entry name" value="Acyl-CoA_dh_2"/>
    <property type="match status" value="1"/>
</dbReference>
<protein>
    <submittedName>
        <fullName evidence="4">Alkylation response protein AidB-like acyl-CoA dehydrogenase</fullName>
    </submittedName>
</protein>
<proteinExistence type="predicted"/>
<name>A0ABT9PAB2_9ACTN</name>
<keyword evidence="1" id="KW-0560">Oxidoreductase</keyword>
<dbReference type="Proteomes" id="UP001235712">
    <property type="component" value="Unassembled WGS sequence"/>
</dbReference>
<dbReference type="PANTHER" id="PTHR43884:SF12">
    <property type="entry name" value="ISOVALERYL-COA DEHYDROGENASE, MITOCHONDRIAL-RELATED"/>
    <property type="match status" value="1"/>
</dbReference>
<dbReference type="RefSeq" id="WP_307247979.1">
    <property type="nucleotide sequence ID" value="NZ_JAUSQZ010000001.1"/>
</dbReference>
<dbReference type="Gene3D" id="1.10.540.10">
    <property type="entry name" value="Acyl-CoA dehydrogenase/oxidase, N-terminal domain"/>
    <property type="match status" value="1"/>
</dbReference>
<evidence type="ECO:0000259" key="2">
    <source>
        <dbReference type="Pfam" id="PF02771"/>
    </source>
</evidence>
<evidence type="ECO:0000313" key="5">
    <source>
        <dbReference type="Proteomes" id="UP001235712"/>
    </source>
</evidence>
<dbReference type="Pfam" id="PF02771">
    <property type="entry name" value="Acyl-CoA_dh_N"/>
    <property type="match status" value="1"/>
</dbReference>
<dbReference type="Gene3D" id="2.40.110.10">
    <property type="entry name" value="Butyryl-CoA Dehydrogenase, subunit A, domain 2"/>
    <property type="match status" value="1"/>
</dbReference>
<dbReference type="InterPro" id="IPR009100">
    <property type="entry name" value="AcylCoA_DH/oxidase_NM_dom_sf"/>
</dbReference>